<dbReference type="Gene3D" id="2.40.128.110">
    <property type="entry name" value="Lipid/polyisoprenoid-binding, YceI-like"/>
    <property type="match status" value="1"/>
</dbReference>
<dbReference type="PANTHER" id="PTHR34406">
    <property type="entry name" value="PROTEIN YCEI"/>
    <property type="match status" value="1"/>
</dbReference>
<evidence type="ECO:0000313" key="2">
    <source>
        <dbReference type="EMBL" id="RVU47018.1"/>
    </source>
</evidence>
<name>A0ABY0CW34_9DELT</name>
<sequence>MANATWNFDISHSDVAFKVRHMMFAKVTGRFTDWTGTLEFDAENPSAAKTSVMIQAASINTSNEDRDNHLRSGDFFDAEKFPTLAFASTAFKTEGKKILIEGNLTIRDVTKPVTLEAEFLGKAVDPWGNDRVGFNASTSINRKDFGLTWNQALEAGGVLVGENIEIEITVQAVKAG</sequence>
<dbReference type="PANTHER" id="PTHR34406:SF1">
    <property type="entry name" value="PROTEIN YCEI"/>
    <property type="match status" value="1"/>
</dbReference>
<dbReference type="SUPFAM" id="SSF101874">
    <property type="entry name" value="YceI-like"/>
    <property type="match status" value="1"/>
</dbReference>
<dbReference type="EMBL" id="SADD01000002">
    <property type="protein sequence ID" value="RVU47018.1"/>
    <property type="molecule type" value="Genomic_DNA"/>
</dbReference>
<gene>
    <name evidence="2" type="ORF">EA187_07760</name>
</gene>
<dbReference type="RefSeq" id="WP_127779864.1">
    <property type="nucleotide sequence ID" value="NZ_SADD01000002.1"/>
</dbReference>
<accession>A0ABY0CW34</accession>
<protein>
    <submittedName>
        <fullName evidence="2">Polyisoprenoid-binding protein</fullName>
    </submittedName>
</protein>
<dbReference type="SMART" id="SM00867">
    <property type="entry name" value="YceI"/>
    <property type="match status" value="1"/>
</dbReference>
<dbReference type="InterPro" id="IPR007372">
    <property type="entry name" value="Lipid/polyisoprenoid-bd_YceI"/>
</dbReference>
<dbReference type="Pfam" id="PF04264">
    <property type="entry name" value="YceI"/>
    <property type="match status" value="1"/>
</dbReference>
<dbReference type="Proteomes" id="UP000282926">
    <property type="component" value="Unassembled WGS sequence"/>
</dbReference>
<dbReference type="InterPro" id="IPR036761">
    <property type="entry name" value="TTHA0802/YceI-like_sf"/>
</dbReference>
<proteinExistence type="predicted"/>
<evidence type="ECO:0000313" key="3">
    <source>
        <dbReference type="Proteomes" id="UP000282926"/>
    </source>
</evidence>
<organism evidence="2 3">
    <name type="scientific">Lujinxingia sediminis</name>
    <dbReference type="NCBI Taxonomy" id="2480984"/>
    <lineage>
        <taxon>Bacteria</taxon>
        <taxon>Deltaproteobacteria</taxon>
        <taxon>Bradymonadales</taxon>
        <taxon>Lujinxingiaceae</taxon>
        <taxon>Lujinxingia</taxon>
    </lineage>
</organism>
<comment type="caution">
    <text evidence="2">The sequence shown here is derived from an EMBL/GenBank/DDBJ whole genome shotgun (WGS) entry which is preliminary data.</text>
</comment>
<feature type="domain" description="Lipid/polyisoprenoid-binding YceI-like" evidence="1">
    <location>
        <begin position="5"/>
        <end position="173"/>
    </location>
</feature>
<evidence type="ECO:0000259" key="1">
    <source>
        <dbReference type="SMART" id="SM00867"/>
    </source>
</evidence>
<keyword evidence="3" id="KW-1185">Reference proteome</keyword>
<reference evidence="2 3" key="1">
    <citation type="submission" date="2019-01" db="EMBL/GenBank/DDBJ databases">
        <title>Lujinxingia litoralis gen. nov., sp. nov. and Lujinxingia sediminis gen. nov., sp. nov., new members in the order Bradymonadales, isolated from coastal sediment.</title>
        <authorList>
            <person name="Li C.-M."/>
        </authorList>
    </citation>
    <scope>NUCLEOTIDE SEQUENCE [LARGE SCALE GENOMIC DNA]</scope>
    <source>
        <strain evidence="2 3">SEH01</strain>
    </source>
</reference>